<keyword evidence="1" id="KW-1133">Transmembrane helix</keyword>
<protein>
    <submittedName>
        <fullName evidence="4">Cadherin domain-containing protein</fullName>
    </submittedName>
</protein>
<sequence length="334" mass="38454">MNLEQGKFYTSVYVNVELISIEWRKECSINNRCTQQRFQLNSNIFGSHEFQRIDYSVYSKYTTKPIFLHSYYENFHPYDLIISSKVIGYDEFFQIPIDCDESAPVFAYKNLQQSGENNEALLVLVGKCYTAHVSVKYYVDKKCLKCENNEIRITSSALSLKNYFGTNYNNLVIILITLIIIFSISSIILIILIICHCRKIVKYKRMRRLIYPISPIAVTKNDKNFETEKKIANEEDLVNKSIIISKNYSDIKNEVFYVNYRSNEVLNEDNTSTKLGKMKSVSDWIVSKNNGTIYLSDYESYKQNNSNNIDDDNLSTASTSLFGGACGSNPGVIV</sequence>
<dbReference type="PANTHER" id="PTHR38626">
    <property type="entry name" value="SKN-1 DEPENDENT ZYGOTIC TRANSCRIPT-RELATED"/>
    <property type="match status" value="1"/>
</dbReference>
<keyword evidence="1" id="KW-0472">Membrane</keyword>
<reference evidence="4" key="2">
    <citation type="submission" date="2015-08" db="UniProtKB">
        <authorList>
            <consortium name="WormBaseParasite"/>
        </authorList>
    </citation>
    <scope>IDENTIFICATION</scope>
</reference>
<evidence type="ECO:0000313" key="3">
    <source>
        <dbReference type="Proteomes" id="UP000035680"/>
    </source>
</evidence>
<dbReference type="AlphaFoldDB" id="A0A0K0F7W1"/>
<keyword evidence="1" id="KW-0812">Transmembrane</keyword>
<dbReference type="Pfam" id="PF25330">
    <property type="entry name" value="C2_nem"/>
    <property type="match status" value="1"/>
</dbReference>
<evidence type="ECO:0000259" key="2">
    <source>
        <dbReference type="Pfam" id="PF25330"/>
    </source>
</evidence>
<keyword evidence="3" id="KW-1185">Reference proteome</keyword>
<dbReference type="WBParaSite" id="SVE_0490800.1">
    <property type="protein sequence ID" value="SVE_0490800.1"/>
    <property type="gene ID" value="SVE_0490800"/>
</dbReference>
<dbReference type="InterPro" id="IPR040426">
    <property type="entry name" value="C05B5.4-like"/>
</dbReference>
<feature type="transmembrane region" description="Helical" evidence="1">
    <location>
        <begin position="171"/>
        <end position="197"/>
    </location>
</feature>
<proteinExistence type="predicted"/>
<accession>A0A0K0F7W1</accession>
<feature type="domain" description="C2" evidence="2">
    <location>
        <begin position="12"/>
        <end position="139"/>
    </location>
</feature>
<dbReference type="PANTHER" id="PTHR38626:SF4">
    <property type="entry name" value="SKN-1 DEPENDENT ZYGOTIC TRANSCRIPT"/>
    <property type="match status" value="1"/>
</dbReference>
<dbReference type="InterPro" id="IPR057569">
    <property type="entry name" value="C2_nem"/>
</dbReference>
<evidence type="ECO:0000313" key="4">
    <source>
        <dbReference type="WBParaSite" id="SVE_0490800.1"/>
    </source>
</evidence>
<dbReference type="Proteomes" id="UP000035680">
    <property type="component" value="Unassembled WGS sequence"/>
</dbReference>
<organism evidence="3 4">
    <name type="scientific">Strongyloides venezuelensis</name>
    <name type="common">Threadworm</name>
    <dbReference type="NCBI Taxonomy" id="75913"/>
    <lineage>
        <taxon>Eukaryota</taxon>
        <taxon>Metazoa</taxon>
        <taxon>Ecdysozoa</taxon>
        <taxon>Nematoda</taxon>
        <taxon>Chromadorea</taxon>
        <taxon>Rhabditida</taxon>
        <taxon>Tylenchina</taxon>
        <taxon>Panagrolaimomorpha</taxon>
        <taxon>Strongyloidoidea</taxon>
        <taxon>Strongyloididae</taxon>
        <taxon>Strongyloides</taxon>
    </lineage>
</organism>
<name>A0A0K0F7W1_STRVS</name>
<evidence type="ECO:0000256" key="1">
    <source>
        <dbReference type="SAM" id="Phobius"/>
    </source>
</evidence>
<reference evidence="3" key="1">
    <citation type="submission" date="2014-07" db="EMBL/GenBank/DDBJ databases">
        <authorList>
            <person name="Martin A.A"/>
            <person name="De Silva N."/>
        </authorList>
    </citation>
    <scope>NUCLEOTIDE SEQUENCE</scope>
</reference>